<sequence>MACRTVNGKTNTSCPPPLNSWPPSKKRMDKPMLKATTLLLLGSLVAAPVALADNYIEVSGHGVVEAMPDYAKLHLSLKATADTLPAAKQAVDSAMQALLSVANAKGISKDDIDAAQIRNSPQYRWHKQERMFVGEQVVRPVTITLKALNQHAYLVHELMQIDGMHVQHTELRFNDRDALQRQALSKAVKHARSKADAMASAANTRIERVERIIEGANDYHRPMMEMRAMSAMAKDQPEPAPTLFQAQKIEASINVRYEID</sequence>
<dbReference type="Proteomes" id="UP000202440">
    <property type="component" value="Chromosome"/>
</dbReference>
<evidence type="ECO:0000313" key="3">
    <source>
        <dbReference type="Proteomes" id="UP000202440"/>
    </source>
</evidence>
<name>A0A222FF69_9GAMM</name>
<feature type="region of interest" description="Disordered" evidence="1">
    <location>
        <begin position="1"/>
        <end position="27"/>
    </location>
</feature>
<dbReference type="Gene3D" id="3.30.70.2970">
    <property type="entry name" value="Protein of unknown function (DUF541), domain 2"/>
    <property type="match status" value="1"/>
</dbReference>
<protein>
    <recommendedName>
        <fullName evidence="4">SIMPL domain-containing protein</fullName>
    </recommendedName>
</protein>
<reference evidence="2 3" key="1">
    <citation type="submission" date="2017-07" db="EMBL/GenBank/DDBJ databases">
        <title>Annotated genome sequence of Bacterioplanes sanyensis isolated from Red Sea.</title>
        <authorList>
            <person name="Rehman Z.U."/>
        </authorList>
    </citation>
    <scope>NUCLEOTIDE SEQUENCE [LARGE SCALE GENOMIC DNA]</scope>
    <source>
        <strain evidence="2 3">NV9</strain>
    </source>
</reference>
<dbReference type="AlphaFoldDB" id="A0A222FF69"/>
<dbReference type="PANTHER" id="PTHR34387:SF2">
    <property type="entry name" value="SLR1258 PROTEIN"/>
    <property type="match status" value="1"/>
</dbReference>
<dbReference type="InterPro" id="IPR007497">
    <property type="entry name" value="SIMPL/DUF541"/>
</dbReference>
<evidence type="ECO:0000313" key="2">
    <source>
        <dbReference type="EMBL" id="ASP37282.1"/>
    </source>
</evidence>
<keyword evidence="3" id="KW-1185">Reference proteome</keyword>
<dbReference type="PANTHER" id="PTHR34387">
    <property type="entry name" value="SLR1258 PROTEIN"/>
    <property type="match status" value="1"/>
</dbReference>
<dbReference type="Gene3D" id="3.30.110.170">
    <property type="entry name" value="Protein of unknown function (DUF541), domain 1"/>
    <property type="match status" value="1"/>
</dbReference>
<dbReference type="InterPro" id="IPR052022">
    <property type="entry name" value="26kDa_periplasmic_antigen"/>
</dbReference>
<organism evidence="2 3">
    <name type="scientific">Bacterioplanes sanyensis</name>
    <dbReference type="NCBI Taxonomy" id="1249553"/>
    <lineage>
        <taxon>Bacteria</taxon>
        <taxon>Pseudomonadati</taxon>
        <taxon>Pseudomonadota</taxon>
        <taxon>Gammaproteobacteria</taxon>
        <taxon>Oceanospirillales</taxon>
        <taxon>Oceanospirillaceae</taxon>
        <taxon>Bacterioplanes</taxon>
    </lineage>
</organism>
<evidence type="ECO:0008006" key="4">
    <source>
        <dbReference type="Google" id="ProtNLM"/>
    </source>
</evidence>
<accession>A0A222FF69</accession>
<gene>
    <name evidence="2" type="ORF">CHH28_00655</name>
</gene>
<proteinExistence type="predicted"/>
<evidence type="ECO:0000256" key="1">
    <source>
        <dbReference type="SAM" id="MobiDB-lite"/>
    </source>
</evidence>
<dbReference type="KEGG" id="bsan:CHH28_00655"/>
<dbReference type="EMBL" id="CP022530">
    <property type="protein sequence ID" value="ASP37282.1"/>
    <property type="molecule type" value="Genomic_DNA"/>
</dbReference>
<dbReference type="GO" id="GO:0006974">
    <property type="term" value="P:DNA damage response"/>
    <property type="evidence" value="ECO:0007669"/>
    <property type="project" value="TreeGrafter"/>
</dbReference>
<dbReference type="Pfam" id="PF04402">
    <property type="entry name" value="SIMPL"/>
    <property type="match status" value="1"/>
</dbReference>